<dbReference type="EMBL" id="NMUH01005263">
    <property type="protein sequence ID" value="MQM12291.1"/>
    <property type="molecule type" value="Genomic_DNA"/>
</dbReference>
<organism evidence="1 2">
    <name type="scientific">Colocasia esculenta</name>
    <name type="common">Wild taro</name>
    <name type="synonym">Arum esculentum</name>
    <dbReference type="NCBI Taxonomy" id="4460"/>
    <lineage>
        <taxon>Eukaryota</taxon>
        <taxon>Viridiplantae</taxon>
        <taxon>Streptophyta</taxon>
        <taxon>Embryophyta</taxon>
        <taxon>Tracheophyta</taxon>
        <taxon>Spermatophyta</taxon>
        <taxon>Magnoliopsida</taxon>
        <taxon>Liliopsida</taxon>
        <taxon>Araceae</taxon>
        <taxon>Aroideae</taxon>
        <taxon>Colocasieae</taxon>
        <taxon>Colocasia</taxon>
    </lineage>
</organism>
<feature type="non-terminal residue" evidence="1">
    <location>
        <position position="1"/>
    </location>
</feature>
<proteinExistence type="predicted"/>
<name>A0A843X2A9_COLES</name>
<keyword evidence="2" id="KW-1185">Reference proteome</keyword>
<gene>
    <name evidence="1" type="ORF">Taro_045208</name>
</gene>
<sequence>KEIKLIRYFQMFNDYRFLNKLPEVQLGQFMGAIVQFRSENPINTSIQVDFATLRMPEIAFLPKLHSLIMDSAVGPIIFERFARVMGWITVQQGTPLAFHRFLFREYQRGSIKSDVLAPLLSECERLSPSDWEKHYHQSAQQMEILNTSLFNSGKPSISAEEFLNLNSIHLVQDPFAVWVERYKIFVSIKIDLRQQKIFYPISIDQFLQHASFGTFIQSMHFF</sequence>
<dbReference type="AlphaFoldDB" id="A0A843X2A9"/>
<evidence type="ECO:0000313" key="1">
    <source>
        <dbReference type="EMBL" id="MQM12291.1"/>
    </source>
</evidence>
<protein>
    <submittedName>
        <fullName evidence="1">Uncharacterized protein</fullName>
    </submittedName>
</protein>
<evidence type="ECO:0000313" key="2">
    <source>
        <dbReference type="Proteomes" id="UP000652761"/>
    </source>
</evidence>
<reference evidence="1" key="1">
    <citation type="submission" date="2017-07" db="EMBL/GenBank/DDBJ databases">
        <title>Taro Niue Genome Assembly and Annotation.</title>
        <authorList>
            <person name="Atibalentja N."/>
            <person name="Keating K."/>
            <person name="Fields C.J."/>
        </authorList>
    </citation>
    <scope>NUCLEOTIDE SEQUENCE</scope>
    <source>
        <strain evidence="1">Niue_2</strain>
        <tissue evidence="1">Leaf</tissue>
    </source>
</reference>
<accession>A0A843X2A9</accession>
<dbReference type="Proteomes" id="UP000652761">
    <property type="component" value="Unassembled WGS sequence"/>
</dbReference>
<comment type="caution">
    <text evidence="1">The sequence shown here is derived from an EMBL/GenBank/DDBJ whole genome shotgun (WGS) entry which is preliminary data.</text>
</comment>